<evidence type="ECO:0000313" key="1">
    <source>
        <dbReference type="EMBL" id="PWZ19820.1"/>
    </source>
</evidence>
<sequence length="35" mass="4154">MKKKWPTHRSDSFRPFRETVSFGWPGCVHWKGSSC</sequence>
<reference evidence="1 2" key="1">
    <citation type="journal article" date="2018" name="Nat. Genet.">
        <title>Extensive intraspecific gene order and gene structural variations between Mo17 and other maize genomes.</title>
        <authorList>
            <person name="Sun S."/>
            <person name="Zhou Y."/>
            <person name="Chen J."/>
            <person name="Shi J."/>
            <person name="Zhao H."/>
            <person name="Zhao H."/>
            <person name="Song W."/>
            <person name="Zhang M."/>
            <person name="Cui Y."/>
            <person name="Dong X."/>
            <person name="Liu H."/>
            <person name="Ma X."/>
            <person name="Jiao Y."/>
            <person name="Wang B."/>
            <person name="Wei X."/>
            <person name="Stein J.C."/>
            <person name="Glaubitz J.C."/>
            <person name="Lu F."/>
            <person name="Yu G."/>
            <person name="Liang C."/>
            <person name="Fengler K."/>
            <person name="Li B."/>
            <person name="Rafalski A."/>
            <person name="Schnable P.S."/>
            <person name="Ware D.H."/>
            <person name="Buckler E.S."/>
            <person name="Lai J."/>
        </authorList>
    </citation>
    <scope>NUCLEOTIDE SEQUENCE [LARGE SCALE GENOMIC DNA]</scope>
    <source>
        <strain evidence="2">cv. Missouri 17</strain>
        <tissue evidence="1">Seedling</tissue>
    </source>
</reference>
<comment type="caution">
    <text evidence="1">The sequence shown here is derived from an EMBL/GenBank/DDBJ whole genome shotgun (WGS) entry which is preliminary data.</text>
</comment>
<organism evidence="1 2">
    <name type="scientific">Zea mays</name>
    <name type="common">Maize</name>
    <dbReference type="NCBI Taxonomy" id="4577"/>
    <lineage>
        <taxon>Eukaryota</taxon>
        <taxon>Viridiplantae</taxon>
        <taxon>Streptophyta</taxon>
        <taxon>Embryophyta</taxon>
        <taxon>Tracheophyta</taxon>
        <taxon>Spermatophyta</taxon>
        <taxon>Magnoliopsida</taxon>
        <taxon>Liliopsida</taxon>
        <taxon>Poales</taxon>
        <taxon>Poaceae</taxon>
        <taxon>PACMAD clade</taxon>
        <taxon>Panicoideae</taxon>
        <taxon>Andropogonodae</taxon>
        <taxon>Andropogoneae</taxon>
        <taxon>Tripsacinae</taxon>
        <taxon>Zea</taxon>
    </lineage>
</organism>
<dbReference type="Proteomes" id="UP000251960">
    <property type="component" value="Chromosome 5"/>
</dbReference>
<proteinExistence type="predicted"/>
<protein>
    <submittedName>
        <fullName evidence="1">Uncharacterized protein</fullName>
    </submittedName>
</protein>
<evidence type="ECO:0000313" key="2">
    <source>
        <dbReference type="Proteomes" id="UP000251960"/>
    </source>
</evidence>
<gene>
    <name evidence="1" type="ORF">Zm00014a_016373</name>
</gene>
<accession>A0A3L6EGA3</accession>
<name>A0A3L6EGA3_MAIZE</name>
<dbReference type="EMBL" id="NCVQ01000006">
    <property type="protein sequence ID" value="PWZ19820.1"/>
    <property type="molecule type" value="Genomic_DNA"/>
</dbReference>
<dbReference type="AlphaFoldDB" id="A0A3L6EGA3"/>